<reference evidence="1" key="2">
    <citation type="submission" date="2017-10" db="EMBL/GenBank/DDBJ databases">
        <title>Ladona fulva Genome sequencing and assembly.</title>
        <authorList>
            <person name="Murali S."/>
            <person name="Richards S."/>
            <person name="Bandaranaike D."/>
            <person name="Bellair M."/>
            <person name="Blankenburg K."/>
            <person name="Chao H."/>
            <person name="Dinh H."/>
            <person name="Doddapaneni H."/>
            <person name="Dugan-Rocha S."/>
            <person name="Elkadiri S."/>
            <person name="Gnanaolivu R."/>
            <person name="Hernandez B."/>
            <person name="Skinner E."/>
            <person name="Javaid M."/>
            <person name="Lee S."/>
            <person name="Li M."/>
            <person name="Ming W."/>
            <person name="Munidasa M."/>
            <person name="Muniz J."/>
            <person name="Nguyen L."/>
            <person name="Hughes D."/>
            <person name="Osuji N."/>
            <person name="Pu L.-L."/>
            <person name="Puazo M."/>
            <person name="Qu C."/>
            <person name="Quiroz J."/>
            <person name="Raj R."/>
            <person name="Weissenberger G."/>
            <person name="Xin Y."/>
            <person name="Zou X."/>
            <person name="Han Y."/>
            <person name="Worley K."/>
            <person name="Muzny D."/>
            <person name="Gibbs R."/>
        </authorList>
    </citation>
    <scope>NUCLEOTIDE SEQUENCE</scope>
    <source>
        <strain evidence="1">Sampled in the wild</strain>
    </source>
</reference>
<evidence type="ECO:0000313" key="2">
    <source>
        <dbReference type="Proteomes" id="UP000792457"/>
    </source>
</evidence>
<sequence length="67" mass="7609">MAIDKSRGQSFDGVCVYLPVPKFGDGQLHAAPRRARDQENPPFEQQALNIREKFRLTYSLSDLCINV</sequence>
<accession>A0A8K0JYP9</accession>
<keyword evidence="2" id="KW-1185">Reference proteome</keyword>
<protein>
    <submittedName>
        <fullName evidence="1">Uncharacterized protein</fullName>
    </submittedName>
</protein>
<reference evidence="1" key="1">
    <citation type="submission" date="2013-04" db="EMBL/GenBank/DDBJ databases">
        <authorList>
            <person name="Qu J."/>
            <person name="Murali S.C."/>
            <person name="Bandaranaike D."/>
            <person name="Bellair M."/>
            <person name="Blankenburg K."/>
            <person name="Chao H."/>
            <person name="Dinh H."/>
            <person name="Doddapaneni H."/>
            <person name="Downs B."/>
            <person name="Dugan-Rocha S."/>
            <person name="Elkadiri S."/>
            <person name="Gnanaolivu R.D."/>
            <person name="Hernandez B."/>
            <person name="Javaid M."/>
            <person name="Jayaseelan J.C."/>
            <person name="Lee S."/>
            <person name="Li M."/>
            <person name="Ming W."/>
            <person name="Munidasa M."/>
            <person name="Muniz J."/>
            <person name="Nguyen L."/>
            <person name="Ongeri F."/>
            <person name="Osuji N."/>
            <person name="Pu L.-L."/>
            <person name="Puazo M."/>
            <person name="Qu C."/>
            <person name="Quiroz J."/>
            <person name="Raj R."/>
            <person name="Weissenberger G."/>
            <person name="Xin Y."/>
            <person name="Zou X."/>
            <person name="Han Y."/>
            <person name="Richards S."/>
            <person name="Worley K."/>
            <person name="Muzny D."/>
            <person name="Gibbs R."/>
        </authorList>
    </citation>
    <scope>NUCLEOTIDE SEQUENCE</scope>
    <source>
        <strain evidence="1">Sampled in the wild</strain>
    </source>
</reference>
<evidence type="ECO:0000313" key="1">
    <source>
        <dbReference type="EMBL" id="KAG8224250.1"/>
    </source>
</evidence>
<gene>
    <name evidence="1" type="ORF">J437_LFUL001629</name>
</gene>
<dbReference type="OrthoDB" id="272985at2759"/>
<dbReference type="AlphaFoldDB" id="A0A8K0JYP9"/>
<organism evidence="1 2">
    <name type="scientific">Ladona fulva</name>
    <name type="common">Scarce chaser dragonfly</name>
    <name type="synonym">Libellula fulva</name>
    <dbReference type="NCBI Taxonomy" id="123851"/>
    <lineage>
        <taxon>Eukaryota</taxon>
        <taxon>Metazoa</taxon>
        <taxon>Ecdysozoa</taxon>
        <taxon>Arthropoda</taxon>
        <taxon>Hexapoda</taxon>
        <taxon>Insecta</taxon>
        <taxon>Pterygota</taxon>
        <taxon>Palaeoptera</taxon>
        <taxon>Odonata</taxon>
        <taxon>Epiprocta</taxon>
        <taxon>Anisoptera</taxon>
        <taxon>Libelluloidea</taxon>
        <taxon>Libellulidae</taxon>
        <taxon>Ladona</taxon>
    </lineage>
</organism>
<proteinExistence type="predicted"/>
<comment type="caution">
    <text evidence="1">The sequence shown here is derived from an EMBL/GenBank/DDBJ whole genome shotgun (WGS) entry which is preliminary data.</text>
</comment>
<dbReference type="EMBL" id="KZ308189">
    <property type="protein sequence ID" value="KAG8224250.1"/>
    <property type="molecule type" value="Genomic_DNA"/>
</dbReference>
<name>A0A8K0JYP9_LADFU</name>
<dbReference type="Proteomes" id="UP000792457">
    <property type="component" value="Unassembled WGS sequence"/>
</dbReference>